<protein>
    <submittedName>
        <fullName evidence="1">Uncharacterized protein</fullName>
    </submittedName>
</protein>
<feature type="non-terminal residue" evidence="1">
    <location>
        <position position="1"/>
    </location>
</feature>
<proteinExistence type="predicted"/>
<accession>A0A382VYB2</accession>
<name>A0A382VYB2_9ZZZZ</name>
<organism evidence="1">
    <name type="scientific">marine metagenome</name>
    <dbReference type="NCBI Taxonomy" id="408172"/>
    <lineage>
        <taxon>unclassified sequences</taxon>
        <taxon>metagenomes</taxon>
        <taxon>ecological metagenomes</taxon>
    </lineage>
</organism>
<evidence type="ECO:0000313" key="1">
    <source>
        <dbReference type="EMBL" id="SVD51015.1"/>
    </source>
</evidence>
<dbReference type="EMBL" id="UINC01155264">
    <property type="protein sequence ID" value="SVD51015.1"/>
    <property type="molecule type" value="Genomic_DNA"/>
</dbReference>
<reference evidence="1" key="1">
    <citation type="submission" date="2018-05" db="EMBL/GenBank/DDBJ databases">
        <authorList>
            <person name="Lanie J.A."/>
            <person name="Ng W.-L."/>
            <person name="Kazmierczak K.M."/>
            <person name="Andrzejewski T.M."/>
            <person name="Davidsen T.M."/>
            <person name="Wayne K.J."/>
            <person name="Tettelin H."/>
            <person name="Glass J.I."/>
            <person name="Rusch D."/>
            <person name="Podicherti R."/>
            <person name="Tsui H.-C.T."/>
            <person name="Winkler M.E."/>
        </authorList>
    </citation>
    <scope>NUCLEOTIDE SEQUENCE</scope>
</reference>
<sequence length="282" mass="31303">KQMAPAEQFAYALEFAMLSGLSLSTGLSHGAINRAWGLSDRYHVTSVARMYDNGGGARQQRSDAGRNIFNDHDFAAARITALGEYRRALTASGSSAASIGLGAGDLRAQFDDLPSEEQLGYEYEAEKRRARIPHVRQEAIEVLQRTSGSVSWAALASNVGDYCDPTTLARYFQSFEDFEYVTVGTVPYLSPAHVQQRMLWARSFWCFWHSARLNGLRVILVHMDEKWFWACVARRNAKRISCLGITPKDFKVHHKSHIDKVMIIAASGIVVEDGNIENGGVG</sequence>
<dbReference type="AlphaFoldDB" id="A0A382VYB2"/>
<gene>
    <name evidence="1" type="ORF">METZ01_LOCUS403869</name>
</gene>
<feature type="non-terminal residue" evidence="1">
    <location>
        <position position="282"/>
    </location>
</feature>